<feature type="region of interest" description="Disordered" evidence="1">
    <location>
        <begin position="375"/>
        <end position="417"/>
    </location>
</feature>
<protein>
    <recommendedName>
        <fullName evidence="2">KIB1-4 beta-propeller domain-containing protein</fullName>
    </recommendedName>
</protein>
<reference evidence="4" key="2">
    <citation type="journal article" date="2018" name="Plant J.">
        <title>The Sorghum bicolor reference genome: improved assembly, gene annotations, a transcriptome atlas, and signatures of genome organization.</title>
        <authorList>
            <person name="McCormick R.F."/>
            <person name="Truong S.K."/>
            <person name="Sreedasyam A."/>
            <person name="Jenkins J."/>
            <person name="Shu S."/>
            <person name="Sims D."/>
            <person name="Kennedy M."/>
            <person name="Amirebrahimi M."/>
            <person name="Weers B.D."/>
            <person name="McKinley B."/>
            <person name="Mattison A."/>
            <person name="Morishige D.T."/>
            <person name="Grimwood J."/>
            <person name="Schmutz J."/>
            <person name="Mullet J.E."/>
        </authorList>
    </citation>
    <scope>NUCLEOTIDE SEQUENCE [LARGE SCALE GENOMIC DNA]</scope>
    <source>
        <strain evidence="4">cv. BTx623</strain>
    </source>
</reference>
<dbReference type="eggNOG" id="ENOG502S74R">
    <property type="taxonomic scope" value="Eukaryota"/>
</dbReference>
<evidence type="ECO:0000313" key="4">
    <source>
        <dbReference type="Proteomes" id="UP000000768"/>
    </source>
</evidence>
<accession>A0A1Z5RBT5</accession>
<evidence type="ECO:0000259" key="2">
    <source>
        <dbReference type="Pfam" id="PF03478"/>
    </source>
</evidence>
<dbReference type="PANTHER" id="PTHR33165:SF78">
    <property type="entry name" value="F-BOX DOMAIN-CONTAINING PROTEIN"/>
    <property type="match status" value="1"/>
</dbReference>
<dbReference type="EMBL" id="CM000766">
    <property type="protein sequence ID" value="OQU80846.1"/>
    <property type="molecule type" value="Genomic_DNA"/>
</dbReference>
<dbReference type="InterPro" id="IPR005174">
    <property type="entry name" value="KIB1-4_b-propeller"/>
</dbReference>
<organism evidence="3 4">
    <name type="scientific">Sorghum bicolor</name>
    <name type="common">Sorghum</name>
    <name type="synonym">Sorghum vulgare</name>
    <dbReference type="NCBI Taxonomy" id="4558"/>
    <lineage>
        <taxon>Eukaryota</taxon>
        <taxon>Viridiplantae</taxon>
        <taxon>Streptophyta</taxon>
        <taxon>Embryophyta</taxon>
        <taxon>Tracheophyta</taxon>
        <taxon>Spermatophyta</taxon>
        <taxon>Magnoliopsida</taxon>
        <taxon>Liliopsida</taxon>
        <taxon>Poales</taxon>
        <taxon>Poaceae</taxon>
        <taxon>PACMAD clade</taxon>
        <taxon>Panicoideae</taxon>
        <taxon>Andropogonodae</taxon>
        <taxon>Andropogoneae</taxon>
        <taxon>Sorghinae</taxon>
        <taxon>Sorghum</taxon>
    </lineage>
</organism>
<name>A0A1Z5RBT5_SORBI</name>
<dbReference type="PANTHER" id="PTHR33165">
    <property type="entry name" value="F-BOX DOMAIN CONTAINING PROTEIN-LIKE-RELATED"/>
    <property type="match status" value="1"/>
</dbReference>
<evidence type="ECO:0000313" key="3">
    <source>
        <dbReference type="EMBL" id="OQU80846.1"/>
    </source>
</evidence>
<evidence type="ECO:0000256" key="1">
    <source>
        <dbReference type="SAM" id="MobiDB-lite"/>
    </source>
</evidence>
<keyword evidence="4" id="KW-1185">Reference proteome</keyword>
<dbReference type="AlphaFoldDB" id="A0A1Z5RBT5"/>
<dbReference type="InParanoid" id="A0A1Z5RBT5"/>
<dbReference type="Proteomes" id="UP000000768">
    <property type="component" value="Chromosome 7"/>
</dbReference>
<dbReference type="Pfam" id="PF03478">
    <property type="entry name" value="Beta-prop_KIB1-4"/>
    <property type="match status" value="1"/>
</dbReference>
<dbReference type="Gramene" id="OQU80846">
    <property type="protein sequence ID" value="OQU80846"/>
    <property type="gene ID" value="SORBI_3007G196700"/>
</dbReference>
<sequence>MATSQVPLLPSSWGAKRSRTALAGSRWRDWANLDEGPAGLIAERVLANDVAGYIRFRVVCPAWRRCCADPRARGGVLDDPRFYPRQWIMLRHPYEALNAANAPHPSRRQFLNTSTGQCIQVDIPELRDHGVLQVTTAEGLLLLLLLLPCKKTTEAADVVRLLNPLTRQMAELPRITRDLRDFSSAGLVDDSTVCLYFPSNGGGALAIAKPGDDCWVLLNTGPQLLRPTIYFAGRFYGATTSAVMTVDMEAAGGPCLVVAAKLAKRVSVMVDSVHLVDNAGDLTLVHRMVRRSPDPGDRCNLASKRIYVVYRVDLKTGKMRATTNLGGHAIFMDYHCALSVSPQSTPRPNWLFPSSQKLSFPSEKEGQYVDLAQKKAPQDATDGPPAGHPSVDPVPIHRQGSLGAARTNHRRRSNSSWPGRGLVHLDIGYLAISTLAGFTSSVTAYPENA</sequence>
<feature type="domain" description="KIB1-4 beta-propeller" evidence="2">
    <location>
        <begin position="116"/>
        <end position="349"/>
    </location>
</feature>
<gene>
    <name evidence="3" type="ORF">SORBI_3007G196700</name>
</gene>
<proteinExistence type="predicted"/>
<reference evidence="3 4" key="1">
    <citation type="journal article" date="2009" name="Nature">
        <title>The Sorghum bicolor genome and the diversification of grasses.</title>
        <authorList>
            <person name="Paterson A.H."/>
            <person name="Bowers J.E."/>
            <person name="Bruggmann R."/>
            <person name="Dubchak I."/>
            <person name="Grimwood J."/>
            <person name="Gundlach H."/>
            <person name="Haberer G."/>
            <person name="Hellsten U."/>
            <person name="Mitros T."/>
            <person name="Poliakov A."/>
            <person name="Schmutz J."/>
            <person name="Spannagl M."/>
            <person name="Tang H."/>
            <person name="Wang X."/>
            <person name="Wicker T."/>
            <person name="Bharti A.K."/>
            <person name="Chapman J."/>
            <person name="Feltus F.A."/>
            <person name="Gowik U."/>
            <person name="Grigoriev I.V."/>
            <person name="Lyons E."/>
            <person name="Maher C.A."/>
            <person name="Martis M."/>
            <person name="Narechania A."/>
            <person name="Otillar R.P."/>
            <person name="Penning B.W."/>
            <person name="Salamov A.A."/>
            <person name="Wang Y."/>
            <person name="Zhang L."/>
            <person name="Carpita N.C."/>
            <person name="Freeling M."/>
            <person name="Gingle A.R."/>
            <person name="Hash C.T."/>
            <person name="Keller B."/>
            <person name="Klein P."/>
            <person name="Kresovich S."/>
            <person name="McCann M.C."/>
            <person name="Ming R."/>
            <person name="Peterson D.G."/>
            <person name="Mehboob-ur-Rahman"/>
            <person name="Ware D."/>
            <person name="Westhoff P."/>
            <person name="Mayer K.F."/>
            <person name="Messing J."/>
            <person name="Rokhsar D.S."/>
        </authorList>
    </citation>
    <scope>NUCLEOTIDE SEQUENCE [LARGE SCALE GENOMIC DNA]</scope>
    <source>
        <strain evidence="4">cv. BTx623</strain>
    </source>
</reference>